<proteinExistence type="predicted"/>
<name>A0AAP0J4E4_9MAGN</name>
<evidence type="ECO:0000313" key="1">
    <source>
        <dbReference type="EMBL" id="KAK9127422.1"/>
    </source>
</evidence>
<protein>
    <submittedName>
        <fullName evidence="1">Uncharacterized protein</fullName>
    </submittedName>
</protein>
<dbReference type="AlphaFoldDB" id="A0AAP0J4E4"/>
<accession>A0AAP0J4E4</accession>
<evidence type="ECO:0000313" key="2">
    <source>
        <dbReference type="Proteomes" id="UP001420932"/>
    </source>
</evidence>
<dbReference type="Proteomes" id="UP001420932">
    <property type="component" value="Unassembled WGS sequence"/>
</dbReference>
<keyword evidence="2" id="KW-1185">Reference proteome</keyword>
<comment type="caution">
    <text evidence="1">The sequence shown here is derived from an EMBL/GenBank/DDBJ whole genome shotgun (WGS) entry which is preliminary data.</text>
</comment>
<organism evidence="1 2">
    <name type="scientific">Stephania yunnanensis</name>
    <dbReference type="NCBI Taxonomy" id="152371"/>
    <lineage>
        <taxon>Eukaryota</taxon>
        <taxon>Viridiplantae</taxon>
        <taxon>Streptophyta</taxon>
        <taxon>Embryophyta</taxon>
        <taxon>Tracheophyta</taxon>
        <taxon>Spermatophyta</taxon>
        <taxon>Magnoliopsida</taxon>
        <taxon>Ranunculales</taxon>
        <taxon>Menispermaceae</taxon>
        <taxon>Menispermoideae</taxon>
        <taxon>Cissampelideae</taxon>
        <taxon>Stephania</taxon>
    </lineage>
</organism>
<reference evidence="1 2" key="1">
    <citation type="submission" date="2024-01" db="EMBL/GenBank/DDBJ databases">
        <title>Genome assemblies of Stephania.</title>
        <authorList>
            <person name="Yang L."/>
        </authorList>
    </citation>
    <scope>NUCLEOTIDE SEQUENCE [LARGE SCALE GENOMIC DNA]</scope>
    <source>
        <strain evidence="1">YNDBR</strain>
        <tissue evidence="1">Leaf</tissue>
    </source>
</reference>
<sequence>MLLPSLPLSTAAAPHSGSLTTTAAAPHSSFSAASVHSTATSFTQLRCFFLPPWSLSTELFPVPSLYIDSERRDRESCDCREGERAVSVTREAEQLGVSEASSCAVPVQPVREGRDRERREGELCVRGGRRRCGCAGEAMA</sequence>
<dbReference type="EMBL" id="JBBNAF010000007">
    <property type="protein sequence ID" value="KAK9127422.1"/>
    <property type="molecule type" value="Genomic_DNA"/>
</dbReference>
<gene>
    <name evidence="1" type="ORF">Syun_016219</name>
</gene>